<dbReference type="Proteomes" id="UP000275078">
    <property type="component" value="Unassembled WGS sequence"/>
</dbReference>
<protein>
    <submittedName>
        <fullName evidence="2">Uncharacterized protein</fullName>
    </submittedName>
</protein>
<name>A0A3N4HDP3_ASCIM</name>
<organism evidence="2 3">
    <name type="scientific">Ascobolus immersus RN42</name>
    <dbReference type="NCBI Taxonomy" id="1160509"/>
    <lineage>
        <taxon>Eukaryota</taxon>
        <taxon>Fungi</taxon>
        <taxon>Dikarya</taxon>
        <taxon>Ascomycota</taxon>
        <taxon>Pezizomycotina</taxon>
        <taxon>Pezizomycetes</taxon>
        <taxon>Pezizales</taxon>
        <taxon>Ascobolaceae</taxon>
        <taxon>Ascobolus</taxon>
    </lineage>
</organism>
<feature type="non-terminal residue" evidence="2">
    <location>
        <position position="1"/>
    </location>
</feature>
<accession>A0A3N4HDP3</accession>
<evidence type="ECO:0000256" key="1">
    <source>
        <dbReference type="SAM" id="MobiDB-lite"/>
    </source>
</evidence>
<reference evidence="2 3" key="1">
    <citation type="journal article" date="2018" name="Nat. Ecol. Evol.">
        <title>Pezizomycetes genomes reveal the molecular basis of ectomycorrhizal truffle lifestyle.</title>
        <authorList>
            <person name="Murat C."/>
            <person name="Payen T."/>
            <person name="Noel B."/>
            <person name="Kuo A."/>
            <person name="Morin E."/>
            <person name="Chen J."/>
            <person name="Kohler A."/>
            <person name="Krizsan K."/>
            <person name="Balestrini R."/>
            <person name="Da Silva C."/>
            <person name="Montanini B."/>
            <person name="Hainaut M."/>
            <person name="Levati E."/>
            <person name="Barry K.W."/>
            <person name="Belfiori B."/>
            <person name="Cichocki N."/>
            <person name="Clum A."/>
            <person name="Dockter R.B."/>
            <person name="Fauchery L."/>
            <person name="Guy J."/>
            <person name="Iotti M."/>
            <person name="Le Tacon F."/>
            <person name="Lindquist E.A."/>
            <person name="Lipzen A."/>
            <person name="Malagnac F."/>
            <person name="Mello A."/>
            <person name="Molinier V."/>
            <person name="Miyauchi S."/>
            <person name="Poulain J."/>
            <person name="Riccioni C."/>
            <person name="Rubini A."/>
            <person name="Sitrit Y."/>
            <person name="Splivallo R."/>
            <person name="Traeger S."/>
            <person name="Wang M."/>
            <person name="Zifcakova L."/>
            <person name="Wipf D."/>
            <person name="Zambonelli A."/>
            <person name="Paolocci F."/>
            <person name="Nowrousian M."/>
            <person name="Ottonello S."/>
            <person name="Baldrian P."/>
            <person name="Spatafora J.W."/>
            <person name="Henrissat B."/>
            <person name="Nagy L.G."/>
            <person name="Aury J.M."/>
            <person name="Wincker P."/>
            <person name="Grigoriev I.V."/>
            <person name="Bonfante P."/>
            <person name="Martin F.M."/>
        </authorList>
    </citation>
    <scope>NUCLEOTIDE SEQUENCE [LARGE SCALE GENOMIC DNA]</scope>
    <source>
        <strain evidence="2 3">RN42</strain>
    </source>
</reference>
<sequence>TFRAGARLGKCLCDHLRFSVNEVSPTCQYKDFPASVLSSQALLPQHFTTSQSFVHISVKLSLSFRNTFFLPQPQSLLVRIYLFSILFDISKMHASFITAAFLPLLLAIPANALTTAGPVNATTTTTPTLTCGPGTSTLAVCIDYVSCGAMYGGCTSYCSGGAFPTYTPPQYVSDACLTWTEPTVTTTPNPSGVPASSGWPIITKNETTWVPSKPTATPKPGPGGDDGEAPPFGSFGARFEVGVMIAVPAVVAGVLGYLF</sequence>
<feature type="region of interest" description="Disordered" evidence="1">
    <location>
        <begin position="208"/>
        <end position="231"/>
    </location>
</feature>
<dbReference type="AlphaFoldDB" id="A0A3N4HDP3"/>
<proteinExistence type="predicted"/>
<dbReference type="EMBL" id="ML119968">
    <property type="protein sequence ID" value="RPA71138.1"/>
    <property type="molecule type" value="Genomic_DNA"/>
</dbReference>
<evidence type="ECO:0000313" key="2">
    <source>
        <dbReference type="EMBL" id="RPA71138.1"/>
    </source>
</evidence>
<keyword evidence="3" id="KW-1185">Reference proteome</keyword>
<gene>
    <name evidence="2" type="ORF">BJ508DRAFT_109297</name>
</gene>
<evidence type="ECO:0000313" key="3">
    <source>
        <dbReference type="Proteomes" id="UP000275078"/>
    </source>
</evidence>